<proteinExistence type="predicted"/>
<protein>
    <submittedName>
        <fullName evidence="1">Uncharacterized protein</fullName>
    </submittedName>
</protein>
<evidence type="ECO:0000313" key="2">
    <source>
        <dbReference type="Proteomes" id="UP000266723"/>
    </source>
</evidence>
<reference evidence="1 2" key="1">
    <citation type="journal article" date="2020" name="BMC Genomics">
        <title>Intraspecific diversification of the crop wild relative Brassica cretica Lam. using demographic model selection.</title>
        <authorList>
            <person name="Kioukis A."/>
            <person name="Michalopoulou V.A."/>
            <person name="Briers L."/>
            <person name="Pirintsos S."/>
            <person name="Studholme D.J."/>
            <person name="Pavlidis P."/>
            <person name="Sarris P.F."/>
        </authorList>
    </citation>
    <scope>NUCLEOTIDE SEQUENCE [LARGE SCALE GENOMIC DNA]</scope>
    <source>
        <strain evidence="2">cv. PFS-1207/04</strain>
    </source>
</reference>
<accession>A0ABQ7C0X5</accession>
<sequence>MNSIKSAKTKSTIPAKHQLNNGEILHHARRFESLPVLAVVRFNTGTFLTPPRQEQFISCIWYLVGTAAEDRSKQKLISHNDSSGDDSGTKCISSAQGLDLEFGWKA</sequence>
<name>A0ABQ7C0X5_BRACR</name>
<evidence type="ECO:0000313" key="1">
    <source>
        <dbReference type="EMBL" id="KAF3545525.1"/>
    </source>
</evidence>
<comment type="caution">
    <text evidence="1">The sequence shown here is derived from an EMBL/GenBank/DDBJ whole genome shotgun (WGS) entry which is preliminary data.</text>
</comment>
<dbReference type="Proteomes" id="UP000266723">
    <property type="component" value="Unassembled WGS sequence"/>
</dbReference>
<dbReference type="EMBL" id="QGKV02000832">
    <property type="protein sequence ID" value="KAF3545525.1"/>
    <property type="molecule type" value="Genomic_DNA"/>
</dbReference>
<gene>
    <name evidence="1" type="ORF">DY000_02003983</name>
</gene>
<organism evidence="1 2">
    <name type="scientific">Brassica cretica</name>
    <name type="common">Mustard</name>
    <dbReference type="NCBI Taxonomy" id="69181"/>
    <lineage>
        <taxon>Eukaryota</taxon>
        <taxon>Viridiplantae</taxon>
        <taxon>Streptophyta</taxon>
        <taxon>Embryophyta</taxon>
        <taxon>Tracheophyta</taxon>
        <taxon>Spermatophyta</taxon>
        <taxon>Magnoliopsida</taxon>
        <taxon>eudicotyledons</taxon>
        <taxon>Gunneridae</taxon>
        <taxon>Pentapetalae</taxon>
        <taxon>rosids</taxon>
        <taxon>malvids</taxon>
        <taxon>Brassicales</taxon>
        <taxon>Brassicaceae</taxon>
        <taxon>Brassiceae</taxon>
        <taxon>Brassica</taxon>
    </lineage>
</organism>
<keyword evidence="2" id="KW-1185">Reference proteome</keyword>